<dbReference type="InterPro" id="IPR013325">
    <property type="entry name" value="RNA_pol_sigma_r2"/>
</dbReference>
<dbReference type="KEGG" id="drc:G0Q07_01165"/>
<dbReference type="PIRSF" id="PIRSF000770">
    <property type="entry name" value="RNA_pol_sigma-SigE/K"/>
    <property type="match status" value="1"/>
</dbReference>
<dbReference type="GO" id="GO:0006352">
    <property type="term" value="P:DNA-templated transcription initiation"/>
    <property type="evidence" value="ECO:0007669"/>
    <property type="project" value="InterPro"/>
</dbReference>
<dbReference type="InterPro" id="IPR007627">
    <property type="entry name" value="RNA_pol_sigma70_r2"/>
</dbReference>
<dbReference type="Pfam" id="PF00140">
    <property type="entry name" value="Sigma70_r1_2"/>
    <property type="match status" value="1"/>
</dbReference>
<keyword evidence="2" id="KW-0731">Sigma factor</keyword>
<dbReference type="PRINTS" id="PR00046">
    <property type="entry name" value="SIGMA70FCT"/>
</dbReference>
<dbReference type="InterPro" id="IPR000943">
    <property type="entry name" value="RNA_pol_sigma70"/>
</dbReference>
<evidence type="ECO:0000256" key="4">
    <source>
        <dbReference type="ARBA" id="ARBA00023163"/>
    </source>
</evidence>
<dbReference type="InterPro" id="IPR013324">
    <property type="entry name" value="RNA_pol_sigma_r3/r4-like"/>
</dbReference>
<organism evidence="9 10">
    <name type="scientific">Draconibacterium halophilum</name>
    <dbReference type="NCBI Taxonomy" id="2706887"/>
    <lineage>
        <taxon>Bacteria</taxon>
        <taxon>Pseudomonadati</taxon>
        <taxon>Bacteroidota</taxon>
        <taxon>Bacteroidia</taxon>
        <taxon>Marinilabiliales</taxon>
        <taxon>Prolixibacteraceae</taxon>
        <taxon>Draconibacterium</taxon>
    </lineage>
</organism>
<evidence type="ECO:0000313" key="9">
    <source>
        <dbReference type="EMBL" id="QIA06421.1"/>
    </source>
</evidence>
<dbReference type="SUPFAM" id="SSF88659">
    <property type="entry name" value="Sigma3 and sigma4 domains of RNA polymerase sigma factors"/>
    <property type="match status" value="2"/>
</dbReference>
<dbReference type="EMBL" id="CP048409">
    <property type="protein sequence ID" value="QIA06421.1"/>
    <property type="molecule type" value="Genomic_DNA"/>
</dbReference>
<dbReference type="InterPro" id="IPR007630">
    <property type="entry name" value="RNA_pol_sigma70_r4"/>
</dbReference>
<keyword evidence="1" id="KW-0805">Transcription regulation</keyword>
<proteinExistence type="predicted"/>
<dbReference type="NCBIfam" id="TIGR02937">
    <property type="entry name" value="sigma70-ECF"/>
    <property type="match status" value="1"/>
</dbReference>
<dbReference type="CDD" id="cd06171">
    <property type="entry name" value="Sigma70_r4"/>
    <property type="match status" value="1"/>
</dbReference>
<evidence type="ECO:0000313" key="10">
    <source>
        <dbReference type="Proteomes" id="UP000474630"/>
    </source>
</evidence>
<evidence type="ECO:0000259" key="6">
    <source>
        <dbReference type="Pfam" id="PF04539"/>
    </source>
</evidence>
<evidence type="ECO:0000259" key="8">
    <source>
        <dbReference type="Pfam" id="PF04545"/>
    </source>
</evidence>
<dbReference type="Gene3D" id="1.10.10.10">
    <property type="entry name" value="Winged helix-like DNA-binding domain superfamily/Winged helix DNA-binding domain"/>
    <property type="match status" value="2"/>
</dbReference>
<dbReference type="GO" id="GO:0016987">
    <property type="term" value="F:sigma factor activity"/>
    <property type="evidence" value="ECO:0007669"/>
    <property type="project" value="UniProtKB-KW"/>
</dbReference>
<evidence type="ECO:0000256" key="2">
    <source>
        <dbReference type="ARBA" id="ARBA00023082"/>
    </source>
</evidence>
<dbReference type="InterPro" id="IPR014284">
    <property type="entry name" value="RNA_pol_sigma-70_dom"/>
</dbReference>
<keyword evidence="3" id="KW-0238">DNA-binding</keyword>
<reference evidence="9 10" key="1">
    <citation type="submission" date="2020-02" db="EMBL/GenBank/DDBJ databases">
        <title>Genome sequencing for Draconibacterium sp. strain M1.</title>
        <authorList>
            <person name="Park S.-J."/>
        </authorList>
    </citation>
    <scope>NUCLEOTIDE SEQUENCE [LARGE SCALE GENOMIC DNA]</scope>
    <source>
        <strain evidence="9 10">M1</strain>
    </source>
</reference>
<protein>
    <submittedName>
        <fullName evidence="9">Sigma-70 family RNA polymerase sigma factor</fullName>
    </submittedName>
</protein>
<feature type="domain" description="RNA polymerase sigma-70 region 2" evidence="7">
    <location>
        <begin position="56"/>
        <end position="123"/>
    </location>
</feature>
<feature type="domain" description="RNA polymerase sigma-70 region 3" evidence="6">
    <location>
        <begin position="135"/>
        <end position="201"/>
    </location>
</feature>
<keyword evidence="4" id="KW-0804">Transcription</keyword>
<evidence type="ECO:0000256" key="1">
    <source>
        <dbReference type="ARBA" id="ARBA00023015"/>
    </source>
</evidence>
<gene>
    <name evidence="9" type="ORF">G0Q07_01165</name>
</gene>
<dbReference type="RefSeq" id="WP_163344354.1">
    <property type="nucleotide sequence ID" value="NZ_CP048409.1"/>
</dbReference>
<dbReference type="AlphaFoldDB" id="A0A6C0RB76"/>
<evidence type="ECO:0000259" key="7">
    <source>
        <dbReference type="Pfam" id="PF04542"/>
    </source>
</evidence>
<feature type="domain" description="RNA polymerase sigma-70 region 4" evidence="8">
    <location>
        <begin position="222"/>
        <end position="274"/>
    </location>
</feature>
<accession>A0A6C0RB76</accession>
<evidence type="ECO:0000256" key="3">
    <source>
        <dbReference type="ARBA" id="ARBA00023125"/>
    </source>
</evidence>
<dbReference type="GO" id="GO:0003677">
    <property type="term" value="F:DNA binding"/>
    <property type="evidence" value="ECO:0007669"/>
    <property type="project" value="UniProtKB-KW"/>
</dbReference>
<dbReference type="InterPro" id="IPR036388">
    <property type="entry name" value="WH-like_DNA-bd_sf"/>
</dbReference>
<dbReference type="Pfam" id="PF04542">
    <property type="entry name" value="Sigma70_r2"/>
    <property type="match status" value="1"/>
</dbReference>
<keyword evidence="10" id="KW-1185">Reference proteome</keyword>
<dbReference type="Pfam" id="PF04539">
    <property type="entry name" value="Sigma70_r3"/>
    <property type="match status" value="1"/>
</dbReference>
<evidence type="ECO:0000259" key="5">
    <source>
        <dbReference type="Pfam" id="PF00140"/>
    </source>
</evidence>
<sequence length="286" mass="32515">MRQLKITKSITNRESASLDKYLQEIGKEELITVEEEVELAQRIKKGDQAALEKLTKANLRFVVSVAKQYQNKGLSLPDLINEGNLGLIRAGQKFDETRGFKFISYAVWWIRQSIMQAVAEQSRIIRLPLNQVGSLNKINRAFAKFEQENERKPSPEELAEILEIPADKVADTLRVSGRHVSVDAPFVDGENNSLLDVLVNNDSPNADRALMMESLGEEISRALATLTERETKVIRLFFGIGCMEMTLEEIGEQFGLTRERVRQIKEKAIRRLRHTSRSTILKTYLG</sequence>
<dbReference type="SUPFAM" id="SSF88946">
    <property type="entry name" value="Sigma2 domain of RNA polymerase sigma factors"/>
    <property type="match status" value="1"/>
</dbReference>
<name>A0A6C0RB76_9BACT</name>
<dbReference type="InterPro" id="IPR050239">
    <property type="entry name" value="Sigma-70_RNA_pol_init_factors"/>
</dbReference>
<dbReference type="InterPro" id="IPR007624">
    <property type="entry name" value="RNA_pol_sigma70_r3"/>
</dbReference>
<feature type="domain" description="RNA polymerase sigma-70 region 1.2" evidence="5">
    <location>
        <begin position="17"/>
        <end position="49"/>
    </location>
</feature>
<dbReference type="PANTHER" id="PTHR30603:SF47">
    <property type="entry name" value="RNA POLYMERASE SIGMA FACTOR SIGD, CHLOROPLASTIC"/>
    <property type="match status" value="1"/>
</dbReference>
<dbReference type="Proteomes" id="UP000474630">
    <property type="component" value="Chromosome"/>
</dbReference>
<dbReference type="PANTHER" id="PTHR30603">
    <property type="entry name" value="RNA POLYMERASE SIGMA FACTOR RPO"/>
    <property type="match status" value="1"/>
</dbReference>
<dbReference type="Pfam" id="PF04545">
    <property type="entry name" value="Sigma70_r4"/>
    <property type="match status" value="1"/>
</dbReference>
<dbReference type="Gene3D" id="1.10.601.10">
    <property type="entry name" value="RNA Polymerase Primary Sigma Factor"/>
    <property type="match status" value="1"/>
</dbReference>
<dbReference type="InterPro" id="IPR009042">
    <property type="entry name" value="RNA_pol_sigma70_r1_2"/>
</dbReference>